<feature type="domain" description="DNA binding HTH" evidence="2">
    <location>
        <begin position="314"/>
        <end position="350"/>
    </location>
</feature>
<accession>N6V206</accession>
<dbReference type="InterPro" id="IPR009057">
    <property type="entry name" value="Homeodomain-like_sf"/>
</dbReference>
<proteinExistence type="predicted"/>
<keyword evidence="4" id="KW-1185">Reference proteome</keyword>
<dbReference type="STRING" id="363754.RHSP_56642"/>
<dbReference type="Gene3D" id="1.10.10.60">
    <property type="entry name" value="Homeodomain-like"/>
    <property type="match status" value="1"/>
</dbReference>
<dbReference type="GO" id="GO:0043565">
    <property type="term" value="F:sequence-specific DNA binding"/>
    <property type="evidence" value="ECO:0007669"/>
    <property type="project" value="InterPro"/>
</dbReference>
<dbReference type="EMBL" id="AQHN01000084">
    <property type="protein sequence ID" value="ENN85127.1"/>
    <property type="molecule type" value="Genomic_DNA"/>
</dbReference>
<gene>
    <name evidence="3" type="ORF">RHSP_56642</name>
</gene>
<dbReference type="PATRIC" id="fig|363754.4.peg.5185"/>
<evidence type="ECO:0000313" key="4">
    <source>
        <dbReference type="Proteomes" id="UP000012429"/>
    </source>
</evidence>
<dbReference type="InterPro" id="IPR003018">
    <property type="entry name" value="GAF"/>
</dbReference>
<dbReference type="InterPro" id="IPR002197">
    <property type="entry name" value="HTH_Fis"/>
</dbReference>
<name>N6V206_9HYPH</name>
<evidence type="ECO:0000313" key="3">
    <source>
        <dbReference type="EMBL" id="ENN85127.1"/>
    </source>
</evidence>
<protein>
    <submittedName>
        <fullName evidence="3">Putative transcriptional regulator protein</fullName>
    </submittedName>
</protein>
<dbReference type="Gene3D" id="3.30.450.40">
    <property type="match status" value="1"/>
</dbReference>
<dbReference type="PRINTS" id="PR01590">
    <property type="entry name" value="HTHFIS"/>
</dbReference>
<reference evidence="3 4" key="1">
    <citation type="journal article" date="2012" name="BMC Genomics">
        <title>Genomic basis of broad host range and environmental adaptability of Rhizobium tropici CIAT 899 and Rhizobium sp. PRF 81 which are used in inoculants for common bean (Phaseolus vulgaris L.).</title>
        <authorList>
            <person name="Ormeno-Orrillo E."/>
            <person name="Menna P."/>
            <person name="Almeida L.G."/>
            <person name="Ollero F.J."/>
            <person name="Nicolas M.F."/>
            <person name="Pains Rodrigues E."/>
            <person name="Shigueyoshi Nakatani A."/>
            <person name="Silva Batista J.S."/>
            <person name="Oliveira Chueire L.M."/>
            <person name="Souza R.C."/>
            <person name="Ribeiro Vasconcelos A.T."/>
            <person name="Megias M."/>
            <person name="Hungria M."/>
            <person name="Martinez-Romero E."/>
        </authorList>
    </citation>
    <scope>NUCLEOTIDE SEQUENCE [LARGE SCALE GENOMIC DNA]</scope>
    <source>
        <strain evidence="3 4">PRF 81</strain>
    </source>
</reference>
<feature type="domain" description="GAF" evidence="1">
    <location>
        <begin position="108"/>
        <end position="236"/>
    </location>
</feature>
<dbReference type="Pfam" id="PF01590">
    <property type="entry name" value="GAF"/>
    <property type="match status" value="1"/>
</dbReference>
<dbReference type="InterPro" id="IPR029016">
    <property type="entry name" value="GAF-like_dom_sf"/>
</dbReference>
<organism evidence="3 4">
    <name type="scientific">Rhizobium freirei PRF 81</name>
    <dbReference type="NCBI Taxonomy" id="363754"/>
    <lineage>
        <taxon>Bacteria</taxon>
        <taxon>Pseudomonadati</taxon>
        <taxon>Pseudomonadota</taxon>
        <taxon>Alphaproteobacteria</taxon>
        <taxon>Hyphomicrobiales</taxon>
        <taxon>Rhizobiaceae</taxon>
        <taxon>Rhizobium/Agrobacterium group</taxon>
        <taxon>Rhizobium</taxon>
    </lineage>
</organism>
<evidence type="ECO:0000259" key="2">
    <source>
        <dbReference type="Pfam" id="PF02954"/>
    </source>
</evidence>
<dbReference type="SUPFAM" id="SSF55781">
    <property type="entry name" value="GAF domain-like"/>
    <property type="match status" value="1"/>
</dbReference>
<dbReference type="Proteomes" id="UP000012429">
    <property type="component" value="Unassembled WGS sequence"/>
</dbReference>
<sequence length="354" mass="38069">MRPKSAGDVGQRKDRWGGLRSPAFLATIADAFGGRSQMHEYSAHADQVYASAKSAAASSSVAASWRRCMVMHRLAPEETRLPMRLAEQEFAAAMERSGRLIAEASNELDRLFLSVGKAGCCLLLTDRDGIALERRGAVGDDKDFRDLGLWTGSVWTEASVGTNGIGTALADERAVAIFRDQHFLCANIDLSCTTAPIRDHRGQLAGALDISTRRDDVNDATLAILSQTVRDAALRIELNLFKSAYAGARFVMVPTDTASTSALLAVDRNDLVLGATRAARLALKLDDHRIEAGIPASDLLSEQQGEAGEDLLAAERAALMRALSRANGNVSQAAAALGMSRSTLHRKMNRLNLH</sequence>
<dbReference type="SUPFAM" id="SSF46689">
    <property type="entry name" value="Homeodomain-like"/>
    <property type="match status" value="1"/>
</dbReference>
<dbReference type="Pfam" id="PF02954">
    <property type="entry name" value="HTH_8"/>
    <property type="match status" value="1"/>
</dbReference>
<dbReference type="AlphaFoldDB" id="N6V206"/>
<evidence type="ECO:0000259" key="1">
    <source>
        <dbReference type="Pfam" id="PF01590"/>
    </source>
</evidence>
<comment type="caution">
    <text evidence="3">The sequence shown here is derived from an EMBL/GenBank/DDBJ whole genome shotgun (WGS) entry which is preliminary data.</text>
</comment>